<dbReference type="PROSITE" id="PS51704">
    <property type="entry name" value="GP_PDE"/>
    <property type="match status" value="1"/>
</dbReference>
<dbReference type="InterPro" id="IPR017946">
    <property type="entry name" value="PLC-like_Pdiesterase_TIM-brl"/>
</dbReference>
<comment type="caution">
    <text evidence="3">The sequence shown here is derived from an EMBL/GenBank/DDBJ whole genome shotgun (WGS) entry which is preliminary data.</text>
</comment>
<dbReference type="GO" id="GO:0005886">
    <property type="term" value="C:plasma membrane"/>
    <property type="evidence" value="ECO:0007669"/>
    <property type="project" value="TreeGrafter"/>
</dbReference>
<dbReference type="PANTHER" id="PTHR46320:SF1">
    <property type="entry name" value="GLYCEROPHOSPHODIESTER PHOSPHODIESTERASE 1"/>
    <property type="match status" value="1"/>
</dbReference>
<protein>
    <submittedName>
        <fullName evidence="3">Glycerophosphodiester phosphodiesterase family protein</fullName>
    </submittedName>
</protein>
<dbReference type="AlphaFoldDB" id="A0A6G4TW26"/>
<name>A0A6G4TW26_9ACTN</name>
<dbReference type="Pfam" id="PF03009">
    <property type="entry name" value="GDPD"/>
    <property type="match status" value="1"/>
</dbReference>
<dbReference type="GO" id="GO:0070291">
    <property type="term" value="P:N-acylethanolamine metabolic process"/>
    <property type="evidence" value="ECO:0007669"/>
    <property type="project" value="TreeGrafter"/>
</dbReference>
<dbReference type="GO" id="GO:0006580">
    <property type="term" value="P:ethanolamine metabolic process"/>
    <property type="evidence" value="ECO:0007669"/>
    <property type="project" value="TreeGrafter"/>
</dbReference>
<keyword evidence="4" id="KW-1185">Reference proteome</keyword>
<accession>A0A6G4TW26</accession>
<dbReference type="CDD" id="cd08566">
    <property type="entry name" value="GDPD_AtGDE_like"/>
    <property type="match status" value="1"/>
</dbReference>
<evidence type="ECO:0000313" key="3">
    <source>
        <dbReference type="EMBL" id="NGN63247.1"/>
    </source>
</evidence>
<dbReference type="EMBL" id="JAAKZV010000011">
    <property type="protein sequence ID" value="NGN63247.1"/>
    <property type="molecule type" value="Genomic_DNA"/>
</dbReference>
<evidence type="ECO:0000313" key="4">
    <source>
        <dbReference type="Proteomes" id="UP000481583"/>
    </source>
</evidence>
<evidence type="ECO:0000256" key="1">
    <source>
        <dbReference type="SAM" id="SignalP"/>
    </source>
</evidence>
<feature type="signal peptide" evidence="1">
    <location>
        <begin position="1"/>
        <end position="25"/>
    </location>
</feature>
<evidence type="ECO:0000259" key="2">
    <source>
        <dbReference type="PROSITE" id="PS51704"/>
    </source>
</evidence>
<keyword evidence="1" id="KW-0732">Signal</keyword>
<gene>
    <name evidence="3" type="ORF">G5C51_04915</name>
</gene>
<proteinExistence type="predicted"/>
<dbReference type="Gene3D" id="3.20.20.190">
    <property type="entry name" value="Phosphatidylinositol (PI) phosphodiesterase"/>
    <property type="match status" value="1"/>
</dbReference>
<dbReference type="RefSeq" id="WP_165232221.1">
    <property type="nucleotide sequence ID" value="NZ_JAAKZV010000011.1"/>
</dbReference>
<dbReference type="Proteomes" id="UP000481583">
    <property type="component" value="Unassembled WGS sequence"/>
</dbReference>
<organism evidence="3 4">
    <name type="scientific">Streptomyces coryli</name>
    <dbReference type="NCBI Taxonomy" id="1128680"/>
    <lineage>
        <taxon>Bacteria</taxon>
        <taxon>Bacillati</taxon>
        <taxon>Actinomycetota</taxon>
        <taxon>Actinomycetes</taxon>
        <taxon>Kitasatosporales</taxon>
        <taxon>Streptomycetaceae</taxon>
        <taxon>Streptomyces</taxon>
    </lineage>
</organism>
<dbReference type="InterPro" id="IPR030395">
    <property type="entry name" value="GP_PDE_dom"/>
</dbReference>
<dbReference type="GO" id="GO:0008889">
    <property type="term" value="F:glycerophosphodiester phosphodiesterase activity"/>
    <property type="evidence" value="ECO:0007669"/>
    <property type="project" value="TreeGrafter"/>
</dbReference>
<dbReference type="SUPFAM" id="SSF51695">
    <property type="entry name" value="PLC-like phosphodiesterases"/>
    <property type="match status" value="1"/>
</dbReference>
<dbReference type="GO" id="GO:0006644">
    <property type="term" value="P:phospholipid metabolic process"/>
    <property type="evidence" value="ECO:0007669"/>
    <property type="project" value="TreeGrafter"/>
</dbReference>
<dbReference type="PANTHER" id="PTHR46320">
    <property type="entry name" value="GLYCEROPHOSPHODIESTER PHOSPHODIESTERASE 1"/>
    <property type="match status" value="1"/>
</dbReference>
<feature type="domain" description="GP-PDE" evidence="2">
    <location>
        <begin position="38"/>
        <end position="270"/>
    </location>
</feature>
<reference evidence="3 4" key="1">
    <citation type="submission" date="2020-02" db="EMBL/GenBank/DDBJ databases">
        <title>Whole-genome analyses of novel actinobacteria.</title>
        <authorList>
            <person name="Sahin N."/>
        </authorList>
    </citation>
    <scope>NUCLEOTIDE SEQUENCE [LARGE SCALE GENOMIC DNA]</scope>
    <source>
        <strain evidence="3 4">A7024</strain>
    </source>
</reference>
<feature type="chain" id="PRO_5026137195" evidence="1">
    <location>
        <begin position="26"/>
        <end position="272"/>
    </location>
</feature>
<sequence>MITTYVVAGLTTLTTAAALAPGAGAAGRVTSAAELPGIVYTAHRGGALEAPENSMSALRASYRSGRAHVLDFDTRMLRDGTLVVIHDATLDRTTNKSGRVSDLTAAQWKKVRVEPDPSLKARFRPEPAPTVAQVLKEFGGKAVLTMEAKDPASIPRIAAELERRGLTGSVFVNTNSPAVARKVHQLGLLSQLWRSKKQMRHDHPKRWRGFVDVFDVDHRARGEDLRKFDKAGVGRVWAHTVNTVAARDRAAQHGCDGFETDAPGLLSRTPMA</sequence>